<reference evidence="9" key="2">
    <citation type="submission" date="2021-04" db="EMBL/GenBank/DDBJ databases">
        <authorList>
            <person name="Gilroy R."/>
        </authorList>
    </citation>
    <scope>NUCLEOTIDE SEQUENCE</scope>
    <source>
        <strain evidence="9">CHK169-11906</strain>
    </source>
</reference>
<evidence type="ECO:0000256" key="7">
    <source>
        <dbReference type="HAMAP-Rule" id="MF_00372"/>
    </source>
</evidence>
<feature type="binding site" evidence="7">
    <location>
        <position position="150"/>
    </location>
    <ligand>
        <name>4-imidazolone-5-propanoate</name>
        <dbReference type="ChEBI" id="CHEBI:77893"/>
    </ligand>
</feature>
<dbReference type="PANTHER" id="PTHR42752">
    <property type="entry name" value="IMIDAZOLONEPROPIONASE"/>
    <property type="match status" value="1"/>
</dbReference>
<reference evidence="9" key="1">
    <citation type="journal article" date="2021" name="PeerJ">
        <title>Extensive microbial diversity within the chicken gut microbiome revealed by metagenomics and culture.</title>
        <authorList>
            <person name="Gilroy R."/>
            <person name="Ravi A."/>
            <person name="Getino M."/>
            <person name="Pursley I."/>
            <person name="Horton D.L."/>
            <person name="Alikhan N.F."/>
            <person name="Baker D."/>
            <person name="Gharbi K."/>
            <person name="Hall N."/>
            <person name="Watson M."/>
            <person name="Adriaenssens E.M."/>
            <person name="Foster-Nyarko E."/>
            <person name="Jarju S."/>
            <person name="Secka A."/>
            <person name="Antonio M."/>
            <person name="Oren A."/>
            <person name="Chaudhuri R.R."/>
            <person name="La Ragione R."/>
            <person name="Hildebrand F."/>
            <person name="Pallen M.J."/>
        </authorList>
    </citation>
    <scope>NUCLEOTIDE SEQUENCE</scope>
    <source>
        <strain evidence="9">CHK169-11906</strain>
    </source>
</reference>
<dbReference type="Gene3D" id="3.20.20.140">
    <property type="entry name" value="Metal-dependent hydrolases"/>
    <property type="match status" value="1"/>
</dbReference>
<dbReference type="InterPro" id="IPR006680">
    <property type="entry name" value="Amidohydro-rel"/>
</dbReference>
<feature type="binding site" evidence="7">
    <location>
        <position position="327"/>
    </location>
    <ligand>
        <name>4-imidazolone-5-propanoate</name>
        <dbReference type="ChEBI" id="CHEBI:77893"/>
    </ligand>
</feature>
<evidence type="ECO:0000256" key="6">
    <source>
        <dbReference type="ARBA" id="ARBA00023004"/>
    </source>
</evidence>
<keyword evidence="4 7" id="KW-0369">Histidine metabolism</keyword>
<dbReference type="GO" id="GO:0005737">
    <property type="term" value="C:cytoplasm"/>
    <property type="evidence" value="ECO:0007669"/>
    <property type="project" value="UniProtKB-SubCell"/>
</dbReference>
<dbReference type="SUPFAM" id="SSF51338">
    <property type="entry name" value="Composite domain of metallo-dependent hydrolases"/>
    <property type="match status" value="1"/>
</dbReference>
<dbReference type="AlphaFoldDB" id="A0A9D2IC69"/>
<feature type="binding site" evidence="7">
    <location>
        <position position="248"/>
    </location>
    <ligand>
        <name>Zn(2+)</name>
        <dbReference type="ChEBI" id="CHEBI:29105"/>
    </ligand>
</feature>
<evidence type="ECO:0000313" key="10">
    <source>
        <dbReference type="Proteomes" id="UP000824259"/>
    </source>
</evidence>
<feature type="binding site" evidence="7">
    <location>
        <position position="78"/>
    </location>
    <ligand>
        <name>Fe(3+)</name>
        <dbReference type="ChEBI" id="CHEBI:29034"/>
    </ligand>
</feature>
<evidence type="ECO:0000256" key="2">
    <source>
        <dbReference type="ARBA" id="ARBA00022723"/>
    </source>
</evidence>
<feature type="binding site" evidence="7">
    <location>
        <position position="87"/>
    </location>
    <ligand>
        <name>4-imidazolone-5-propanoate</name>
        <dbReference type="ChEBI" id="CHEBI:77893"/>
    </ligand>
</feature>
<feature type="binding site" evidence="7">
    <location>
        <position position="322"/>
    </location>
    <ligand>
        <name>Fe(3+)</name>
        <dbReference type="ChEBI" id="CHEBI:29034"/>
    </ligand>
</feature>
<dbReference type="GO" id="GO:0019556">
    <property type="term" value="P:L-histidine catabolic process to glutamate and formamide"/>
    <property type="evidence" value="ECO:0007669"/>
    <property type="project" value="UniProtKB-UniRule"/>
</dbReference>
<protein>
    <recommendedName>
        <fullName evidence="1 7">Imidazolonepropionase</fullName>
        <ecNumber evidence="1 7">3.5.2.7</ecNumber>
    </recommendedName>
    <alternativeName>
        <fullName evidence="7">Imidazolone-5-propionate hydrolase</fullName>
    </alternativeName>
</protein>
<evidence type="ECO:0000256" key="3">
    <source>
        <dbReference type="ARBA" id="ARBA00022801"/>
    </source>
</evidence>
<keyword evidence="6 7" id="KW-0408">Iron</keyword>
<feature type="binding site" evidence="7">
    <location>
        <position position="326"/>
    </location>
    <ligand>
        <name>N-formimidoyl-L-glutamate</name>
        <dbReference type="ChEBI" id="CHEBI:58928"/>
    </ligand>
</feature>
<dbReference type="SUPFAM" id="SSF51556">
    <property type="entry name" value="Metallo-dependent hydrolases"/>
    <property type="match status" value="1"/>
</dbReference>
<accession>A0A9D2IC69</accession>
<evidence type="ECO:0000256" key="4">
    <source>
        <dbReference type="ARBA" id="ARBA00022808"/>
    </source>
</evidence>
<dbReference type="Gene3D" id="2.30.40.10">
    <property type="entry name" value="Urease, subunit C, domain 1"/>
    <property type="match status" value="1"/>
</dbReference>
<evidence type="ECO:0000256" key="1">
    <source>
        <dbReference type="ARBA" id="ARBA00012864"/>
    </source>
</evidence>
<feature type="domain" description="Amidohydrolase-related" evidence="8">
    <location>
        <begin position="69"/>
        <end position="385"/>
    </location>
</feature>
<dbReference type="CDD" id="cd01296">
    <property type="entry name" value="Imidazolone-5PH"/>
    <property type="match status" value="1"/>
</dbReference>
<feature type="binding site" evidence="7">
    <location>
        <position position="322"/>
    </location>
    <ligand>
        <name>Zn(2+)</name>
        <dbReference type="ChEBI" id="CHEBI:29105"/>
    </ligand>
</feature>
<dbReference type="PANTHER" id="PTHR42752:SF1">
    <property type="entry name" value="IMIDAZOLONEPROPIONASE-RELATED"/>
    <property type="match status" value="1"/>
</dbReference>
<keyword evidence="2 7" id="KW-0479">Metal-binding</keyword>
<dbReference type="InterPro" id="IPR032466">
    <property type="entry name" value="Metal_Hydrolase"/>
</dbReference>
<feature type="binding site" evidence="7">
    <location>
        <position position="251"/>
    </location>
    <ligand>
        <name>4-imidazolone-5-propanoate</name>
        <dbReference type="ChEBI" id="CHEBI:77893"/>
    </ligand>
</feature>
<evidence type="ECO:0000259" key="8">
    <source>
        <dbReference type="Pfam" id="PF01979"/>
    </source>
</evidence>
<evidence type="ECO:0000256" key="5">
    <source>
        <dbReference type="ARBA" id="ARBA00022833"/>
    </source>
</evidence>
<dbReference type="EMBL" id="DWYR01000009">
    <property type="protein sequence ID" value="HJA98570.1"/>
    <property type="molecule type" value="Genomic_DNA"/>
</dbReference>
<dbReference type="InterPro" id="IPR011059">
    <property type="entry name" value="Metal-dep_hydrolase_composite"/>
</dbReference>
<feature type="binding site" evidence="7">
    <location>
        <position position="183"/>
    </location>
    <ligand>
        <name>4-imidazolone-5-propanoate</name>
        <dbReference type="ChEBI" id="CHEBI:77893"/>
    </ligand>
</feature>
<dbReference type="Pfam" id="PF01979">
    <property type="entry name" value="Amidohydro_1"/>
    <property type="match status" value="1"/>
</dbReference>
<name>A0A9D2IC69_9BACT</name>
<dbReference type="FunFam" id="3.20.20.140:FF:000007">
    <property type="entry name" value="Imidazolonepropionase"/>
    <property type="match status" value="1"/>
</dbReference>
<gene>
    <name evidence="7 9" type="primary">hutI</name>
    <name evidence="9" type="ORF">H9779_03085</name>
</gene>
<comment type="catalytic activity">
    <reaction evidence="7">
        <text>4-imidazolone-5-propanoate + H2O = N-formimidoyl-L-glutamate</text>
        <dbReference type="Rhea" id="RHEA:23660"/>
        <dbReference type="ChEBI" id="CHEBI:15377"/>
        <dbReference type="ChEBI" id="CHEBI:58928"/>
        <dbReference type="ChEBI" id="CHEBI:77893"/>
        <dbReference type="EC" id="3.5.2.7"/>
    </reaction>
</comment>
<comment type="caution">
    <text evidence="9">The sequence shown here is derived from an EMBL/GenBank/DDBJ whole genome shotgun (WGS) entry which is preliminary data.</text>
</comment>
<feature type="binding site" evidence="7">
    <location>
        <position position="78"/>
    </location>
    <ligand>
        <name>Zn(2+)</name>
        <dbReference type="ChEBI" id="CHEBI:29105"/>
    </ligand>
</feature>
<dbReference type="GO" id="GO:0050480">
    <property type="term" value="F:imidazolonepropionase activity"/>
    <property type="evidence" value="ECO:0007669"/>
    <property type="project" value="UniProtKB-UniRule"/>
</dbReference>
<dbReference type="EC" id="3.5.2.7" evidence="1 7"/>
<organism evidence="9 10">
    <name type="scientific">Candidatus Alistipes avicola</name>
    <dbReference type="NCBI Taxonomy" id="2838432"/>
    <lineage>
        <taxon>Bacteria</taxon>
        <taxon>Pseudomonadati</taxon>
        <taxon>Bacteroidota</taxon>
        <taxon>Bacteroidia</taxon>
        <taxon>Bacteroidales</taxon>
        <taxon>Rikenellaceae</taxon>
        <taxon>Alistipes</taxon>
    </lineage>
</organism>
<evidence type="ECO:0000313" key="9">
    <source>
        <dbReference type="EMBL" id="HJA98570.1"/>
    </source>
</evidence>
<keyword evidence="3 7" id="KW-0378">Hydrolase</keyword>
<feature type="binding site" evidence="7">
    <location>
        <position position="324"/>
    </location>
    <ligand>
        <name>N-formimidoyl-L-glutamate</name>
        <dbReference type="ChEBI" id="CHEBI:58928"/>
    </ligand>
</feature>
<dbReference type="NCBIfam" id="TIGR01224">
    <property type="entry name" value="hutI"/>
    <property type="match status" value="1"/>
</dbReference>
<comment type="cofactor">
    <cofactor evidence="7">
        <name>Zn(2+)</name>
        <dbReference type="ChEBI" id="CHEBI:29105"/>
    </cofactor>
    <cofactor evidence="7">
        <name>Fe(3+)</name>
        <dbReference type="ChEBI" id="CHEBI:29034"/>
    </cofactor>
    <text evidence="7">Binds 1 zinc or iron ion per subunit.</text>
</comment>
<feature type="binding site" evidence="7">
    <location>
        <position position="150"/>
    </location>
    <ligand>
        <name>N-formimidoyl-L-glutamate</name>
        <dbReference type="ChEBI" id="CHEBI:58928"/>
    </ligand>
</feature>
<feature type="binding site" evidence="7">
    <location>
        <position position="80"/>
    </location>
    <ligand>
        <name>Zn(2+)</name>
        <dbReference type="ChEBI" id="CHEBI:29105"/>
    </ligand>
</feature>
<comment type="function">
    <text evidence="7">Catalyzes the hydrolytic cleavage of the carbon-nitrogen bond in imidazolone-5-propanoate to yield N-formimidoyl-L-glutamate. It is the third step in the universal histidine degradation pathway.</text>
</comment>
<dbReference type="GO" id="GO:0008270">
    <property type="term" value="F:zinc ion binding"/>
    <property type="evidence" value="ECO:0007669"/>
    <property type="project" value="UniProtKB-UniRule"/>
</dbReference>
<comment type="pathway">
    <text evidence="7">Amino-acid degradation; L-histidine degradation into L-glutamate; N-formimidoyl-L-glutamate from L-histidine: step 3/3.</text>
</comment>
<dbReference type="InterPro" id="IPR005920">
    <property type="entry name" value="HutI"/>
</dbReference>
<dbReference type="HAMAP" id="MF_00372">
    <property type="entry name" value="HutI"/>
    <property type="match status" value="1"/>
</dbReference>
<comment type="subcellular location">
    <subcellularLocation>
        <location evidence="7">Cytoplasm</location>
    </subcellularLocation>
</comment>
<feature type="binding site" evidence="7">
    <location>
        <position position="248"/>
    </location>
    <ligand>
        <name>Fe(3+)</name>
        <dbReference type="ChEBI" id="CHEBI:29034"/>
    </ligand>
</feature>
<sequence length="413" mass="45202">MLLVKNIAKIVGVDESGRLRVEGSAMNTLGEIDNAWLLVENDRIAAYGTMDKMPEVAPGTEIVDAEGGMLFPSFCDSHTHLVYAGSREQEFIDKINGLSYEEIAKRGGGILNSADRLHETSEDELYEQAMERIREIISMGTGCVEIKSGYGLTVEDELKMLRVIRRIKETSPITVKATFLGAHAVGRAYKGRQGEYVDLIIREMIPAVAKENLAEFIDVFCDEGFFTVEETERMMQAAAKYGIVPKIHANEMAVSGGVQVGVRNNALSVDHLERMGAEEIKVLAGSRTMPTMLPGAAFFLELPFPPARQMIEAGLGVALASDFNPGSSPSGNMKFVLSLACIKMRMTPAEAINAATLNSAYAMGLSKEYGSITVGKKANFFLTSRIPSIEYIPYAYTSPLVRRVFLQGREVKC</sequence>
<comment type="similarity">
    <text evidence="7">Belongs to the metallo-dependent hydrolases superfamily. HutI family.</text>
</comment>
<keyword evidence="7" id="KW-0963">Cytoplasm</keyword>
<proteinExistence type="inferred from homology"/>
<dbReference type="GO" id="GO:0005506">
    <property type="term" value="F:iron ion binding"/>
    <property type="evidence" value="ECO:0007669"/>
    <property type="project" value="UniProtKB-UniRule"/>
</dbReference>
<keyword evidence="5 7" id="KW-0862">Zinc</keyword>
<dbReference type="Proteomes" id="UP000824259">
    <property type="component" value="Unassembled WGS sequence"/>
</dbReference>
<feature type="binding site" evidence="7">
    <location>
        <position position="80"/>
    </location>
    <ligand>
        <name>Fe(3+)</name>
        <dbReference type="ChEBI" id="CHEBI:29034"/>
    </ligand>
</feature>